<keyword evidence="1" id="KW-0812">Transmembrane</keyword>
<feature type="transmembrane region" description="Helical" evidence="1">
    <location>
        <begin position="291"/>
        <end position="309"/>
    </location>
</feature>
<dbReference type="KEGG" id="mput:MPUT9231_3600"/>
<gene>
    <name evidence="2" type="ORF">MPUT9231_3600</name>
</gene>
<dbReference type="AlphaFoldDB" id="M9WH44"/>
<evidence type="ECO:0000313" key="2">
    <source>
        <dbReference type="EMBL" id="AGJ90775.1"/>
    </source>
</evidence>
<dbReference type="HOGENOM" id="CLU_612370_0_0_14"/>
<evidence type="ECO:0000256" key="1">
    <source>
        <dbReference type="SAM" id="Phobius"/>
    </source>
</evidence>
<dbReference type="PATRIC" id="fig|1292033.3.peg.348"/>
<name>M9WH44_9MOLU</name>
<keyword evidence="1" id="KW-1133">Transmembrane helix</keyword>
<proteinExistence type="predicted"/>
<feature type="transmembrane region" description="Helical" evidence="1">
    <location>
        <begin position="373"/>
        <end position="396"/>
    </location>
</feature>
<keyword evidence="3" id="KW-1185">Reference proteome</keyword>
<reference evidence="2 3" key="1">
    <citation type="journal article" date="2013" name="Genome Announc.">
        <title>Complete Genome Sequence of Mycoplasma putrefaciens Strain 9231, One of the Agents of Contagious Agalactia in Goats.</title>
        <authorList>
            <person name="Dupuy V."/>
            <person name="Sirand-Pugnet P."/>
            <person name="Baranowski E."/>
            <person name="Barre A."/>
            <person name="Breton M."/>
            <person name="Couture C."/>
            <person name="Dordet-Frisoni E."/>
            <person name="Gaurivaud P."/>
            <person name="Jacob D."/>
            <person name="Lemaitre C."/>
            <person name="Manso-Silvan L."/>
            <person name="Nikolski M."/>
            <person name="Nouvel L.X."/>
            <person name="Poumarat F."/>
            <person name="Tardy F."/>
            <person name="Thebault P."/>
            <person name="Theil S."/>
            <person name="Citti C."/>
            <person name="Blanchard A."/>
            <person name="Thiaucourt F."/>
        </authorList>
    </citation>
    <scope>NUCLEOTIDE SEQUENCE [LARGE SCALE GENOMIC DNA]</scope>
    <source>
        <strain evidence="2">Mput9231</strain>
    </source>
</reference>
<feature type="transmembrane region" description="Helical" evidence="1">
    <location>
        <begin position="234"/>
        <end position="252"/>
    </location>
</feature>
<dbReference type="EMBL" id="CP004357">
    <property type="protein sequence ID" value="AGJ90775.1"/>
    <property type="molecule type" value="Genomic_DNA"/>
</dbReference>
<evidence type="ECO:0000313" key="3">
    <source>
        <dbReference type="Proteomes" id="UP000012984"/>
    </source>
</evidence>
<feature type="transmembrane region" description="Helical" evidence="1">
    <location>
        <begin position="161"/>
        <end position="186"/>
    </location>
</feature>
<organism evidence="2 3">
    <name type="scientific">Mycoplasma putrefaciens Mput9231</name>
    <dbReference type="NCBI Taxonomy" id="1292033"/>
    <lineage>
        <taxon>Bacteria</taxon>
        <taxon>Bacillati</taxon>
        <taxon>Mycoplasmatota</taxon>
        <taxon>Mollicutes</taxon>
        <taxon>Mycoplasmataceae</taxon>
        <taxon>Mycoplasma</taxon>
    </lineage>
</organism>
<sequence>MSKDFLKDKKLLEDFFISNYNTKLLKSKVNSSVSYLYSSANQYQVIVINFDQTISMDKELEYVVKKMQKSLDKPVQVFMIIIDKDGNNDLIEKPNTKILYSTIQNLKDNLEPFFDKTNLLNFDVENDTVQQKDQSKTQEASLEENLKTLNKFLDSFKNNKITFSWIILILLIIIPIVLQIASYFVFKEEFRTREIDTKAVPLIFGATNWELTILGGQWWRIFSYGLAPMQPSNSLFFDILTTLIVGTIFFNITKMAEIGFANLLKLSFTSIISYLILGLFASSVLPTTYTGGMLSTVGIFLGMLLMDASGQQTPVAKFSQAKAWTYIIMIIALSFFLGLGFNGLLITGIGMVLSSAIIGLLKTPVKKWSWMEIILVLLIIAIVVTSLVFLFLPILIPAVDTNILATLSLYFKKKVFSLEKINQITRQIGWQGSFNGAGNWINAF</sequence>
<feature type="transmembrane region" description="Helical" evidence="1">
    <location>
        <begin position="321"/>
        <end position="338"/>
    </location>
</feature>
<dbReference type="eggNOG" id="COG0705">
    <property type="taxonomic scope" value="Bacteria"/>
</dbReference>
<keyword evidence="1" id="KW-0472">Membrane</keyword>
<dbReference type="RefSeq" id="WP_015587382.1">
    <property type="nucleotide sequence ID" value="NC_021083.1"/>
</dbReference>
<feature type="transmembrane region" description="Helical" evidence="1">
    <location>
        <begin position="264"/>
        <end position="285"/>
    </location>
</feature>
<accession>M9WH44</accession>
<dbReference type="Proteomes" id="UP000012984">
    <property type="component" value="Chromosome"/>
</dbReference>
<protein>
    <submittedName>
        <fullName evidence="2">Uncharacterized protein</fullName>
    </submittedName>
</protein>
<dbReference type="OrthoDB" id="397343at2"/>